<dbReference type="RefSeq" id="XP_018295483.1">
    <property type="nucleotide sequence ID" value="XM_018439084.1"/>
</dbReference>
<dbReference type="SUPFAM" id="SSF82153">
    <property type="entry name" value="FAS1 domain"/>
    <property type="match status" value="5"/>
</dbReference>
<dbReference type="GO" id="GO:0005615">
    <property type="term" value="C:extracellular space"/>
    <property type="evidence" value="ECO:0007669"/>
    <property type="project" value="TreeGrafter"/>
</dbReference>
<feature type="domain" description="FAS1" evidence="2">
    <location>
        <begin position="476"/>
        <end position="620"/>
    </location>
</feature>
<dbReference type="EMBL" id="KV440974">
    <property type="protein sequence ID" value="OAD77443.1"/>
    <property type="molecule type" value="Genomic_DNA"/>
</dbReference>
<dbReference type="VEuPathDB" id="FungiDB:PHYBLDRAFT_185497"/>
<dbReference type="InterPro" id="IPR036378">
    <property type="entry name" value="FAS1_dom_sf"/>
</dbReference>
<dbReference type="AlphaFoldDB" id="A0A162URW8"/>
<feature type="transmembrane region" description="Helical" evidence="1">
    <location>
        <begin position="800"/>
        <end position="827"/>
    </location>
</feature>
<dbReference type="PANTHER" id="PTHR10900">
    <property type="entry name" value="PERIOSTIN-RELATED"/>
    <property type="match status" value="1"/>
</dbReference>
<dbReference type="PROSITE" id="PS50213">
    <property type="entry name" value="FAS1"/>
    <property type="match status" value="5"/>
</dbReference>
<evidence type="ECO:0000313" key="3">
    <source>
        <dbReference type="EMBL" id="OAD77443.1"/>
    </source>
</evidence>
<feature type="domain" description="FAS1" evidence="2">
    <location>
        <begin position="625"/>
        <end position="789"/>
    </location>
</feature>
<dbReference type="InterPro" id="IPR000782">
    <property type="entry name" value="FAS1_domain"/>
</dbReference>
<reference evidence="4" key="1">
    <citation type="submission" date="2015-06" db="EMBL/GenBank/DDBJ databases">
        <title>Expansion of signal transduction pathways in fungi by whole-genome duplication.</title>
        <authorList>
            <consortium name="DOE Joint Genome Institute"/>
            <person name="Corrochano L.M."/>
            <person name="Kuo A."/>
            <person name="Marcet-Houben M."/>
            <person name="Polaino S."/>
            <person name="Salamov A."/>
            <person name="Villalobos J.M."/>
            <person name="Alvarez M.I."/>
            <person name="Avalos J."/>
            <person name="Benito E.P."/>
            <person name="Benoit I."/>
            <person name="Burger G."/>
            <person name="Camino L.P."/>
            <person name="Canovas D."/>
            <person name="Cerda-Olmedo E."/>
            <person name="Cheng J.-F."/>
            <person name="Dominguez A."/>
            <person name="Elias M."/>
            <person name="Eslava A.P."/>
            <person name="Glaser F."/>
            <person name="Grimwood J."/>
            <person name="Gutierrez G."/>
            <person name="Heitman J."/>
            <person name="Henrissat B."/>
            <person name="Iturriaga E.A."/>
            <person name="Lang B.F."/>
            <person name="Lavin J.L."/>
            <person name="Lee S."/>
            <person name="Li W."/>
            <person name="Lindquist E."/>
            <person name="Lopez-Garcia S."/>
            <person name="Luque E.M."/>
            <person name="Marcos A.T."/>
            <person name="Martin J."/>
            <person name="McCluskey K."/>
            <person name="Medina H.R."/>
            <person name="Miralles-Duran A."/>
            <person name="Miyazaki A."/>
            <person name="Munoz-Torres E."/>
            <person name="Oguiza J.A."/>
            <person name="Ohm R."/>
            <person name="Olmedo M."/>
            <person name="Orejas M."/>
            <person name="Ortiz-Castellanos L."/>
            <person name="Pisabarro A.G."/>
            <person name="Rodriguez-Romero J."/>
            <person name="Ruiz-Herrera J."/>
            <person name="Ruiz-Vazquez R."/>
            <person name="Sanz C."/>
            <person name="Schackwitz W."/>
            <person name="Schmutz J."/>
            <person name="Shahriari M."/>
            <person name="Shelest E."/>
            <person name="Silva-Franco F."/>
            <person name="Soanes D."/>
            <person name="Syed K."/>
            <person name="Tagua V.G."/>
            <person name="Talbot N.J."/>
            <person name="Thon M."/>
            <person name="De vries R.P."/>
            <person name="Wiebenga A."/>
            <person name="Yadav J.S."/>
            <person name="Braun E.L."/>
            <person name="Baker S."/>
            <person name="Garre V."/>
            <person name="Horwitz B."/>
            <person name="Torres-Martinez S."/>
            <person name="Idnurm A."/>
            <person name="Herrera-Estrella A."/>
            <person name="Gabaldon T."/>
            <person name="Grigoriev I.V."/>
        </authorList>
    </citation>
    <scope>NUCLEOTIDE SEQUENCE [LARGE SCALE GENOMIC DNA]</scope>
    <source>
        <strain evidence="4">NRRL 1555(-)</strain>
    </source>
</reference>
<evidence type="ECO:0000256" key="1">
    <source>
        <dbReference type="SAM" id="Phobius"/>
    </source>
</evidence>
<proteinExistence type="predicted"/>
<dbReference type="InterPro" id="IPR050904">
    <property type="entry name" value="Adhesion/Biosynth-related"/>
</dbReference>
<dbReference type="Pfam" id="PF02469">
    <property type="entry name" value="Fasciclin"/>
    <property type="match status" value="5"/>
</dbReference>
<keyword evidence="1" id="KW-0812">Transmembrane</keyword>
<dbReference type="GeneID" id="28999990"/>
<keyword evidence="4" id="KW-1185">Reference proteome</keyword>
<dbReference type="FunCoup" id="A0A162URW8">
    <property type="interactions" value="35"/>
</dbReference>
<dbReference type="STRING" id="763407.A0A162URW8"/>
<accession>A0A162URW8</accession>
<dbReference type="SMART" id="SM00554">
    <property type="entry name" value="FAS1"/>
    <property type="match status" value="5"/>
</dbReference>
<feature type="domain" description="FAS1" evidence="2">
    <location>
        <begin position="60"/>
        <end position="194"/>
    </location>
</feature>
<protein>
    <recommendedName>
        <fullName evidence="2">FAS1 domain-containing protein</fullName>
    </recommendedName>
</protein>
<dbReference type="PANTHER" id="PTHR10900:SF125">
    <property type="entry name" value="FAS1 DOMAIN-CONTAINING PROTEIN YLR001C"/>
    <property type="match status" value="1"/>
</dbReference>
<sequence>MTNFLEFTRVTETLEIGNCQNYKSLKLRLMFLGPIHIPTRILTSLLACVTNHGVFAKERPKTVYDLLNNNPDFSSLVKFINEHGLKKDLTGDNVTVLAPLNEAFEKYQEKESAYFLTTRKITTNDVLYHILPVAVESENLYDGQLLKSLYYKNEIPQMIKVNVDDNGIYVGNIQIKERDLLADNGVVHSIDTFLTAPLDLDRALQKDKDLHSFNELASKTDLIYKLSDSDGYTIFTAEDNLDGLDDKQKSYLHSPSAKDDLKKFLGHQIHNSLLYTHEIPEGTSQLKTWGEDLEITKTKHGKITVNGVRIIRSDILVSNGVIHYLEGSILPSKKFWDFDTRKTMLAMNATKFVNLLEDNGLGNYLKEADTRGYTFIVPTDEALETTDLSKKETVSWLKYHIIDRVYNPKDFVNGALLQTESTDQLGDAKQRLRVHVNDQDDALKQNIQFGRSGTAGSPYNSKESIMYPIHRPLDLPRDPLRRLPVDLELSSFVAAIYASSSEDVITDAKGITLFAPTNDAFGRLGLLYKHLLHPDSKNKLQELIKFHAVKRLFYGAETEKGEHKVTTLQGSDLVLNKTGDGIYLRGSGAADGSDRSVIAKIVEYDTLVSNGVVHKIDRVELPKSLEVTNRDLLSAQTSTSFLDLLRRVDLSKEILDGPNEHYTILAPSDKAISKIDLEELINDHEKLKRVVKLHILPTLIPRVNMLNGKRDDSLFDMGSTYNDNDIHREITLAGVDFDTLLSNDDKIVIRTTPMGYSVSVKGSLQEGADVTDVGRSSTGGGVIEIDRLLMPYDDSSVSGLSWWSVIFIVLGVMMGAAILAYLIYFMYIWWKRRRDGRIALDDV</sequence>
<keyword evidence="1" id="KW-1133">Transmembrane helix</keyword>
<dbReference type="Proteomes" id="UP000077315">
    <property type="component" value="Unassembled WGS sequence"/>
</dbReference>
<name>A0A162URW8_PHYB8</name>
<feature type="domain" description="FAS1" evidence="2">
    <location>
        <begin position="336"/>
        <end position="473"/>
    </location>
</feature>
<keyword evidence="1" id="KW-0472">Membrane</keyword>
<gene>
    <name evidence="3" type="ORF">PHYBLDRAFT_185497</name>
</gene>
<evidence type="ECO:0000259" key="2">
    <source>
        <dbReference type="PROSITE" id="PS50213"/>
    </source>
</evidence>
<dbReference type="OrthoDB" id="14252at2759"/>
<dbReference type="Gene3D" id="2.30.180.10">
    <property type="entry name" value="FAS1 domain"/>
    <property type="match status" value="5"/>
</dbReference>
<dbReference type="InParanoid" id="A0A162URW8"/>
<feature type="domain" description="FAS1" evidence="2">
    <location>
        <begin position="197"/>
        <end position="329"/>
    </location>
</feature>
<evidence type="ECO:0000313" key="4">
    <source>
        <dbReference type="Proteomes" id="UP000077315"/>
    </source>
</evidence>
<organism evidence="3 4">
    <name type="scientific">Phycomyces blakesleeanus (strain ATCC 8743b / DSM 1359 / FGSC 10004 / NBRC 33097 / NRRL 1555)</name>
    <dbReference type="NCBI Taxonomy" id="763407"/>
    <lineage>
        <taxon>Eukaryota</taxon>
        <taxon>Fungi</taxon>
        <taxon>Fungi incertae sedis</taxon>
        <taxon>Mucoromycota</taxon>
        <taxon>Mucoromycotina</taxon>
        <taxon>Mucoromycetes</taxon>
        <taxon>Mucorales</taxon>
        <taxon>Phycomycetaceae</taxon>
        <taxon>Phycomyces</taxon>
    </lineage>
</organism>